<reference evidence="2 3" key="1">
    <citation type="journal article" date="2014" name="PLoS Genet.">
        <title>Phylogenetically driven sequencing of extremely halophilic archaea reveals strategies for static and dynamic osmo-response.</title>
        <authorList>
            <person name="Becker E.A."/>
            <person name="Seitzer P.M."/>
            <person name="Tritt A."/>
            <person name="Larsen D."/>
            <person name="Krusor M."/>
            <person name="Yao A.I."/>
            <person name="Wu D."/>
            <person name="Madern D."/>
            <person name="Eisen J.A."/>
            <person name="Darling A.E."/>
            <person name="Facciotti M.T."/>
        </authorList>
    </citation>
    <scope>NUCLEOTIDE SEQUENCE [LARGE SCALE GENOMIC DNA]</scope>
    <source>
        <strain evidence="2 3">2-9-1</strain>
    </source>
</reference>
<dbReference type="AlphaFoldDB" id="M0D798"/>
<dbReference type="eggNOG" id="ENOG502N5U5">
    <property type="taxonomic scope" value="Archaea"/>
</dbReference>
<evidence type="ECO:0000256" key="1">
    <source>
        <dbReference type="SAM" id="MobiDB-lite"/>
    </source>
</evidence>
<feature type="compositionally biased region" description="Polar residues" evidence="1">
    <location>
        <begin position="1"/>
        <end position="10"/>
    </location>
</feature>
<protein>
    <submittedName>
        <fullName evidence="2">Uncharacterized protein</fullName>
    </submittedName>
</protein>
<feature type="region of interest" description="Disordered" evidence="1">
    <location>
        <begin position="1"/>
        <end position="35"/>
    </location>
</feature>
<feature type="region of interest" description="Disordered" evidence="1">
    <location>
        <begin position="47"/>
        <end position="85"/>
    </location>
</feature>
<dbReference type="STRING" id="797114.C475_00295"/>
<organism evidence="2 3">
    <name type="scientific">Halosimplex carlsbadense 2-9-1</name>
    <dbReference type="NCBI Taxonomy" id="797114"/>
    <lineage>
        <taxon>Archaea</taxon>
        <taxon>Methanobacteriati</taxon>
        <taxon>Methanobacteriota</taxon>
        <taxon>Stenosarchaea group</taxon>
        <taxon>Halobacteria</taxon>
        <taxon>Halobacteriales</taxon>
        <taxon>Haloarculaceae</taxon>
        <taxon>Halosimplex</taxon>
    </lineage>
</organism>
<name>M0D798_9EURY</name>
<dbReference type="EMBL" id="AOIU01000003">
    <property type="protein sequence ID" value="ELZ30537.1"/>
    <property type="molecule type" value="Genomic_DNA"/>
</dbReference>
<keyword evidence="3" id="KW-1185">Reference proteome</keyword>
<gene>
    <name evidence="2" type="ORF">C475_00295</name>
</gene>
<feature type="compositionally biased region" description="Low complexity" evidence="1">
    <location>
        <begin position="60"/>
        <end position="79"/>
    </location>
</feature>
<dbReference type="PATRIC" id="fig|797114.5.peg.59"/>
<sequence>MYMSRDSSYSTEEESLAGPDDGDDGDGGSTRRRVLAGGAASWATVALAGCPGGDTDTDTAEPAQDTDTATPTDTPTATPEPQPENYVVTAETGTGEVPEGAAFASACSATRRFVPGMLAVFYVGIYDPETGEQLTDEDLDSVVVNVDGGPEVELGWAGDDEENPAEEWGGSWELPSDISTGTYAYTVEVTDGDANFRAVGILEDAIEVIEYSNPTNYVVTTETFWNGSPVESAGGFVGGCAPERQFSGEMDVTFSVGIYDGSSGELVGGDALDSVTVESADGAFDSVELSWQESGEETTAQWTGTLETDSLDPGSYGYEVVVTDGEANFYNVGIASNQFTIIEV</sequence>
<evidence type="ECO:0000313" key="2">
    <source>
        <dbReference type="EMBL" id="ELZ30537.1"/>
    </source>
</evidence>
<feature type="compositionally biased region" description="Acidic residues" evidence="1">
    <location>
        <begin position="11"/>
        <end position="26"/>
    </location>
</feature>
<accession>M0D798</accession>
<dbReference type="Proteomes" id="UP000011626">
    <property type="component" value="Unassembled WGS sequence"/>
</dbReference>
<proteinExistence type="predicted"/>
<comment type="caution">
    <text evidence="2">The sequence shown here is derived from an EMBL/GenBank/DDBJ whole genome shotgun (WGS) entry which is preliminary data.</text>
</comment>
<evidence type="ECO:0000313" key="3">
    <source>
        <dbReference type="Proteomes" id="UP000011626"/>
    </source>
</evidence>